<keyword evidence="3" id="KW-0238">DNA-binding</keyword>
<dbReference type="Gene3D" id="1.10.10.10">
    <property type="entry name" value="Winged helix-like DNA-binding domain superfamily/Winged helix DNA-binding domain"/>
    <property type="match status" value="1"/>
</dbReference>
<evidence type="ECO:0000256" key="2">
    <source>
        <dbReference type="ARBA" id="ARBA00023015"/>
    </source>
</evidence>
<protein>
    <submittedName>
        <fullName evidence="6">LysR family transcriptional regulator</fullName>
    </submittedName>
</protein>
<comment type="similarity">
    <text evidence="1">Belongs to the LysR transcriptional regulatory family.</text>
</comment>
<dbReference type="CDD" id="cd08422">
    <property type="entry name" value="PBP2_CrgA_like"/>
    <property type="match status" value="1"/>
</dbReference>
<dbReference type="Pfam" id="PF03466">
    <property type="entry name" value="LysR_substrate"/>
    <property type="match status" value="1"/>
</dbReference>
<reference evidence="6 7" key="1">
    <citation type="submission" date="2017-09" db="EMBL/GenBank/DDBJ databases">
        <title>Genomic, metabolic, and phenotypic characteristics of bacterial isolates from the natural microbiome of the model nematode Caenorhabditis elegans.</title>
        <authorList>
            <person name="Zimmermann J."/>
            <person name="Obeng N."/>
            <person name="Yang W."/>
            <person name="Obeng O."/>
            <person name="Kissoyan K."/>
            <person name="Pees B."/>
            <person name="Dirksen P."/>
            <person name="Hoppner M."/>
            <person name="Franke A."/>
            <person name="Rosenstiel P."/>
            <person name="Leippe M."/>
            <person name="Dierking K."/>
            <person name="Kaleta C."/>
            <person name="Schulenburg H."/>
        </authorList>
    </citation>
    <scope>NUCLEOTIDE SEQUENCE [LARGE SCALE GENOMIC DNA]</scope>
    <source>
        <strain evidence="6 7">MYb73</strain>
    </source>
</reference>
<keyword evidence="7" id="KW-1185">Reference proteome</keyword>
<evidence type="ECO:0000313" key="7">
    <source>
        <dbReference type="Proteomes" id="UP000239477"/>
    </source>
</evidence>
<evidence type="ECO:0000256" key="1">
    <source>
        <dbReference type="ARBA" id="ARBA00009437"/>
    </source>
</evidence>
<dbReference type="Gene3D" id="3.40.190.290">
    <property type="match status" value="1"/>
</dbReference>
<dbReference type="InterPro" id="IPR005119">
    <property type="entry name" value="LysR_subst-bd"/>
</dbReference>
<dbReference type="EMBL" id="CP023270">
    <property type="protein sequence ID" value="AVJ28450.1"/>
    <property type="molecule type" value="Genomic_DNA"/>
</dbReference>
<keyword evidence="4" id="KW-0804">Transcription</keyword>
<evidence type="ECO:0000256" key="4">
    <source>
        <dbReference type="ARBA" id="ARBA00023163"/>
    </source>
</evidence>
<dbReference type="OrthoDB" id="8714815at2"/>
<evidence type="ECO:0000259" key="5">
    <source>
        <dbReference type="PROSITE" id="PS50931"/>
    </source>
</evidence>
<dbReference type="GO" id="GO:0003700">
    <property type="term" value="F:DNA-binding transcription factor activity"/>
    <property type="evidence" value="ECO:0007669"/>
    <property type="project" value="InterPro"/>
</dbReference>
<dbReference type="InterPro" id="IPR036390">
    <property type="entry name" value="WH_DNA-bd_sf"/>
</dbReference>
<dbReference type="InterPro" id="IPR058163">
    <property type="entry name" value="LysR-type_TF_proteobact-type"/>
</dbReference>
<dbReference type="RefSeq" id="WP_105239240.1">
    <property type="nucleotide sequence ID" value="NZ_CP023270.1"/>
</dbReference>
<dbReference type="SUPFAM" id="SSF53850">
    <property type="entry name" value="Periplasmic binding protein-like II"/>
    <property type="match status" value="1"/>
</dbReference>
<gene>
    <name evidence="6" type="ORF">CLM73_15775</name>
</gene>
<dbReference type="InterPro" id="IPR000847">
    <property type="entry name" value="LysR_HTH_N"/>
</dbReference>
<dbReference type="PROSITE" id="PS50931">
    <property type="entry name" value="HTH_LYSR"/>
    <property type="match status" value="1"/>
</dbReference>
<dbReference type="Pfam" id="PF00126">
    <property type="entry name" value="HTH_1"/>
    <property type="match status" value="1"/>
</dbReference>
<dbReference type="PANTHER" id="PTHR30537">
    <property type="entry name" value="HTH-TYPE TRANSCRIPTIONAL REGULATOR"/>
    <property type="match status" value="1"/>
</dbReference>
<dbReference type="SUPFAM" id="SSF46785">
    <property type="entry name" value="Winged helix' DNA-binding domain"/>
    <property type="match status" value="1"/>
</dbReference>
<sequence>MDTKSLILLVEILDAGNLSEAARRLKMTRANVSYHLSQLERSVGMQLVRRTTRRVEPTEIGLKLYKHGRSIQDELASARESVETLGKTPQGKVRLSVPSGYGQFVMTPWLLEFKKTYPDIVLDVLFENSVEDLLRDEVDIAVRIMSEPPQHLVARELGQVRYVACASRDYADSHGLPQRPEDLAGSPVISAAVIGRPLRLSAYYGGQPRQHVVLEPTVISRNYAFLRDAIRAGLGVGVVPDYVVHEDIARGELVPALTDWRLSIFGRGMYMLYMPNRHHPRALAMIIEFILERAQRRHDGEPGLLAISSG</sequence>
<keyword evidence="2" id="KW-0805">Transcription regulation</keyword>
<dbReference type="InterPro" id="IPR036388">
    <property type="entry name" value="WH-like_DNA-bd_sf"/>
</dbReference>
<dbReference type="GO" id="GO:0043565">
    <property type="term" value="F:sequence-specific DNA binding"/>
    <property type="evidence" value="ECO:0007669"/>
    <property type="project" value="TreeGrafter"/>
</dbReference>
<evidence type="ECO:0000256" key="3">
    <source>
        <dbReference type="ARBA" id="ARBA00023125"/>
    </source>
</evidence>
<proteinExistence type="inferred from homology"/>
<dbReference type="Proteomes" id="UP000239477">
    <property type="component" value="Chromosome"/>
</dbReference>
<dbReference type="PANTHER" id="PTHR30537:SF5">
    <property type="entry name" value="HTH-TYPE TRANSCRIPTIONAL ACTIVATOR TTDR-RELATED"/>
    <property type="match status" value="1"/>
</dbReference>
<dbReference type="GO" id="GO:0006351">
    <property type="term" value="P:DNA-templated transcription"/>
    <property type="evidence" value="ECO:0007669"/>
    <property type="project" value="TreeGrafter"/>
</dbReference>
<evidence type="ECO:0000313" key="6">
    <source>
        <dbReference type="EMBL" id="AVJ28450.1"/>
    </source>
</evidence>
<feature type="domain" description="HTH lysR-type" evidence="5">
    <location>
        <begin position="1"/>
        <end position="58"/>
    </location>
</feature>
<organism evidence="6 7">
    <name type="scientific">Achromobacter spanius</name>
    <dbReference type="NCBI Taxonomy" id="217203"/>
    <lineage>
        <taxon>Bacteria</taxon>
        <taxon>Pseudomonadati</taxon>
        <taxon>Pseudomonadota</taxon>
        <taxon>Betaproteobacteria</taxon>
        <taxon>Burkholderiales</taxon>
        <taxon>Alcaligenaceae</taxon>
        <taxon>Achromobacter</taxon>
    </lineage>
</organism>
<dbReference type="AlphaFoldDB" id="A0A2S0I8T6"/>
<accession>A0A2S0I8T6</accession>
<name>A0A2S0I8T6_9BURK</name>